<organism evidence="10 11">
    <name type="scientific">Hermanssonia centrifuga</name>
    <dbReference type="NCBI Taxonomy" id="98765"/>
    <lineage>
        <taxon>Eukaryota</taxon>
        <taxon>Fungi</taxon>
        <taxon>Dikarya</taxon>
        <taxon>Basidiomycota</taxon>
        <taxon>Agaricomycotina</taxon>
        <taxon>Agaricomycetes</taxon>
        <taxon>Polyporales</taxon>
        <taxon>Meruliaceae</taxon>
        <taxon>Hermanssonia</taxon>
    </lineage>
</organism>
<keyword evidence="4" id="KW-0808">Transferase</keyword>
<keyword evidence="3" id="KW-0637">Prenyltransferase</keyword>
<comment type="similarity">
    <text evidence="2">Belongs to the protein prenyltransferase subunit beta family.</text>
</comment>
<protein>
    <recommendedName>
        <fullName evidence="9">Prenyltransferase alpha-alpha toroid domain-containing protein</fullName>
    </recommendedName>
</protein>
<feature type="region of interest" description="Disordered" evidence="8">
    <location>
        <begin position="1"/>
        <end position="33"/>
    </location>
</feature>
<name>A0A4S4KFD2_9APHY</name>
<evidence type="ECO:0000256" key="8">
    <source>
        <dbReference type="SAM" id="MobiDB-lite"/>
    </source>
</evidence>
<evidence type="ECO:0000313" key="11">
    <source>
        <dbReference type="Proteomes" id="UP000309038"/>
    </source>
</evidence>
<comment type="caution">
    <text evidence="10">The sequence shown here is derived from an EMBL/GenBank/DDBJ whole genome shotgun (WGS) entry which is preliminary data.</text>
</comment>
<accession>A0A4S4KFD2</accession>
<dbReference type="GO" id="GO:0004660">
    <property type="term" value="F:protein farnesyltransferase activity"/>
    <property type="evidence" value="ECO:0007669"/>
    <property type="project" value="TreeGrafter"/>
</dbReference>
<keyword evidence="7" id="KW-0862">Zinc</keyword>
<evidence type="ECO:0000256" key="2">
    <source>
        <dbReference type="ARBA" id="ARBA00010497"/>
    </source>
</evidence>
<feature type="domain" description="Prenyltransferase alpha-alpha toroid" evidence="9">
    <location>
        <begin position="58"/>
        <end position="235"/>
    </location>
</feature>
<evidence type="ECO:0000256" key="6">
    <source>
        <dbReference type="ARBA" id="ARBA00022737"/>
    </source>
</evidence>
<comment type="cofactor">
    <cofactor evidence="1">
        <name>Zn(2+)</name>
        <dbReference type="ChEBI" id="CHEBI:29105"/>
    </cofactor>
</comment>
<keyword evidence="5" id="KW-0479">Metal-binding</keyword>
<feature type="compositionally biased region" description="Polar residues" evidence="8">
    <location>
        <begin position="23"/>
        <end position="33"/>
    </location>
</feature>
<reference evidence="10 11" key="1">
    <citation type="submission" date="2019-02" db="EMBL/GenBank/DDBJ databases">
        <title>Genome sequencing of the rare red list fungi Phlebia centrifuga.</title>
        <authorList>
            <person name="Buettner E."/>
            <person name="Kellner H."/>
        </authorList>
    </citation>
    <scope>NUCLEOTIDE SEQUENCE [LARGE SCALE GENOMIC DNA]</scope>
    <source>
        <strain evidence="10 11">DSM 108282</strain>
    </source>
</reference>
<evidence type="ECO:0000313" key="10">
    <source>
        <dbReference type="EMBL" id="THG96490.1"/>
    </source>
</evidence>
<evidence type="ECO:0000256" key="1">
    <source>
        <dbReference type="ARBA" id="ARBA00001947"/>
    </source>
</evidence>
<dbReference type="InterPro" id="IPR045089">
    <property type="entry name" value="PGGT1B-like"/>
</dbReference>
<dbReference type="PANTHER" id="PTHR11774">
    <property type="entry name" value="GERANYLGERANYL TRANSFERASE TYPE BETA SUBUNIT"/>
    <property type="match status" value="1"/>
</dbReference>
<dbReference type="InterPro" id="IPR001330">
    <property type="entry name" value="Prenyltrans"/>
</dbReference>
<feature type="domain" description="Prenyltransferase alpha-alpha toroid" evidence="9">
    <location>
        <begin position="243"/>
        <end position="310"/>
    </location>
</feature>
<dbReference type="Gene3D" id="1.50.10.20">
    <property type="match status" value="2"/>
</dbReference>
<proteinExistence type="inferred from homology"/>
<evidence type="ECO:0000259" key="9">
    <source>
        <dbReference type="Pfam" id="PF00432"/>
    </source>
</evidence>
<evidence type="ECO:0000256" key="7">
    <source>
        <dbReference type="ARBA" id="ARBA00022833"/>
    </source>
</evidence>
<evidence type="ECO:0000256" key="3">
    <source>
        <dbReference type="ARBA" id="ARBA00022602"/>
    </source>
</evidence>
<gene>
    <name evidence="10" type="ORF">EW026_g5353</name>
</gene>
<evidence type="ECO:0000256" key="5">
    <source>
        <dbReference type="ARBA" id="ARBA00022723"/>
    </source>
</evidence>
<dbReference type="AlphaFoldDB" id="A0A4S4KFD2"/>
<dbReference type="GO" id="GO:0005965">
    <property type="term" value="C:protein farnesyltransferase complex"/>
    <property type="evidence" value="ECO:0007669"/>
    <property type="project" value="TreeGrafter"/>
</dbReference>
<evidence type="ECO:0000256" key="4">
    <source>
        <dbReference type="ARBA" id="ARBA00022679"/>
    </source>
</evidence>
<dbReference type="SUPFAM" id="SSF48239">
    <property type="entry name" value="Terpenoid cyclases/Protein prenyltransferases"/>
    <property type="match status" value="1"/>
</dbReference>
<keyword evidence="11" id="KW-1185">Reference proteome</keyword>
<dbReference type="GO" id="GO:0046872">
    <property type="term" value="F:metal ion binding"/>
    <property type="evidence" value="ECO:0007669"/>
    <property type="project" value="UniProtKB-KW"/>
</dbReference>
<sequence>MAAQANMHQDRDIRPTPADGYPTPTSILQTSTEKTLQPRLELALSDSLSESEPASAVLQRNAHLQFLLRNLVQGFPARYVSQDASQPWLIFWTLQGFSVLGVGLDEKTKKRAIETLLAMQHPTGGFSGGPGQFPHLLPTYAAVCALAIVGHPGEDGGWDQIDRERMYNFFMSLKQPDGSFLVSRDAEVDVRGIYCLLAVATLLNILTPELLCGTPEFVATCQTYEGGFGNASFPEWAFGTGNWWVGGCVVLVEGLLGIESKGVDDSEKKAEEDHDAWDDVDDSLFNRRALQEYVLYAGQHSAGGLVDKPPK</sequence>
<dbReference type="InterPro" id="IPR008930">
    <property type="entry name" value="Terpenoid_cyclase/PrenylTrfase"/>
</dbReference>
<dbReference type="PANTHER" id="PTHR11774:SF6">
    <property type="entry name" value="PROTEIN FARNESYLTRANSFERASE SUBUNIT BETA"/>
    <property type="match status" value="1"/>
</dbReference>
<dbReference type="Pfam" id="PF00432">
    <property type="entry name" value="Prenyltrans"/>
    <property type="match status" value="2"/>
</dbReference>
<dbReference type="EMBL" id="SGPJ01000231">
    <property type="protein sequence ID" value="THG96490.1"/>
    <property type="molecule type" value="Genomic_DNA"/>
</dbReference>
<keyword evidence="6" id="KW-0677">Repeat</keyword>
<dbReference type="Proteomes" id="UP000309038">
    <property type="component" value="Unassembled WGS sequence"/>
</dbReference>